<keyword evidence="4" id="KW-0963">Cytoplasm</keyword>
<dbReference type="Proteomes" id="UP000198736">
    <property type="component" value="Unassembled WGS sequence"/>
</dbReference>
<sequence>MRFLARRDRTVAQVEQFLRSKGALPAQIRIMIRRLSDLRYLNDHAYAQRWMERRLVSRPMGQARIKAELQAKGIAETVADRVIADAFREVGEERMARRALNARQRHGGRLTPSQSVRFLRQRGFDEEAIDRIVPEGRISDEGMDA</sequence>
<gene>
    <name evidence="6" type="ORF">COMA2_40261</name>
</gene>
<evidence type="ECO:0000313" key="6">
    <source>
        <dbReference type="EMBL" id="CUS38236.1"/>
    </source>
</evidence>
<comment type="similarity">
    <text evidence="2">Belongs to the RecX family.</text>
</comment>
<evidence type="ECO:0000256" key="3">
    <source>
        <dbReference type="ARBA" id="ARBA00018111"/>
    </source>
</evidence>
<dbReference type="InterPro" id="IPR036388">
    <property type="entry name" value="WH-like_DNA-bd_sf"/>
</dbReference>
<name>A0A0S4LL22_9BACT</name>
<dbReference type="InterPro" id="IPR003783">
    <property type="entry name" value="Regulatory_RecX"/>
</dbReference>
<organism evidence="6 7">
    <name type="scientific">Candidatus Nitrospira nitrificans</name>
    <dbReference type="NCBI Taxonomy" id="1742973"/>
    <lineage>
        <taxon>Bacteria</taxon>
        <taxon>Pseudomonadati</taxon>
        <taxon>Nitrospirota</taxon>
        <taxon>Nitrospiria</taxon>
        <taxon>Nitrospirales</taxon>
        <taxon>Nitrospiraceae</taxon>
        <taxon>Nitrospira</taxon>
    </lineage>
</organism>
<evidence type="ECO:0000313" key="7">
    <source>
        <dbReference type="Proteomes" id="UP000198736"/>
    </source>
</evidence>
<dbReference type="GO" id="GO:0005737">
    <property type="term" value="C:cytoplasm"/>
    <property type="evidence" value="ECO:0007669"/>
    <property type="project" value="UniProtKB-SubCell"/>
</dbReference>
<dbReference type="PANTHER" id="PTHR33602">
    <property type="entry name" value="REGULATORY PROTEIN RECX FAMILY PROTEIN"/>
    <property type="match status" value="1"/>
</dbReference>
<dbReference type="AlphaFoldDB" id="A0A0S4LL22"/>
<evidence type="ECO:0000256" key="4">
    <source>
        <dbReference type="ARBA" id="ARBA00022490"/>
    </source>
</evidence>
<evidence type="ECO:0000259" key="5">
    <source>
        <dbReference type="Pfam" id="PF02631"/>
    </source>
</evidence>
<proteinExistence type="inferred from homology"/>
<dbReference type="PANTHER" id="PTHR33602:SF1">
    <property type="entry name" value="REGULATORY PROTEIN RECX FAMILY PROTEIN"/>
    <property type="match status" value="1"/>
</dbReference>
<protein>
    <recommendedName>
        <fullName evidence="3">Regulatory protein RecX</fullName>
    </recommendedName>
</protein>
<dbReference type="RefSeq" id="WP_175304647.1">
    <property type="nucleotide sequence ID" value="NZ_CZPZ01000031.1"/>
</dbReference>
<dbReference type="InterPro" id="IPR053924">
    <property type="entry name" value="RecX_HTH_2nd"/>
</dbReference>
<dbReference type="EMBL" id="CZPZ01000031">
    <property type="protein sequence ID" value="CUS38236.1"/>
    <property type="molecule type" value="Genomic_DNA"/>
</dbReference>
<evidence type="ECO:0000256" key="2">
    <source>
        <dbReference type="ARBA" id="ARBA00009695"/>
    </source>
</evidence>
<dbReference type="Gene3D" id="1.10.10.10">
    <property type="entry name" value="Winged helix-like DNA-binding domain superfamily/Winged helix DNA-binding domain"/>
    <property type="match status" value="1"/>
</dbReference>
<comment type="subcellular location">
    <subcellularLocation>
        <location evidence="1">Cytoplasm</location>
    </subcellularLocation>
</comment>
<evidence type="ECO:0000256" key="1">
    <source>
        <dbReference type="ARBA" id="ARBA00004496"/>
    </source>
</evidence>
<dbReference type="STRING" id="1742973.COMA2_40261"/>
<feature type="domain" description="RecX second three-helical" evidence="5">
    <location>
        <begin position="42"/>
        <end position="82"/>
    </location>
</feature>
<accession>A0A0S4LL22</accession>
<keyword evidence="7" id="KW-1185">Reference proteome</keyword>
<dbReference type="Pfam" id="PF02631">
    <property type="entry name" value="RecX_HTH2"/>
    <property type="match status" value="1"/>
</dbReference>
<reference evidence="7" key="1">
    <citation type="submission" date="2015-10" db="EMBL/GenBank/DDBJ databases">
        <authorList>
            <person name="Luecker S."/>
            <person name="Luecker S."/>
        </authorList>
    </citation>
    <scope>NUCLEOTIDE SEQUENCE [LARGE SCALE GENOMIC DNA]</scope>
</reference>
<dbReference type="GO" id="GO:0006282">
    <property type="term" value="P:regulation of DNA repair"/>
    <property type="evidence" value="ECO:0007669"/>
    <property type="project" value="InterPro"/>
</dbReference>